<dbReference type="Pfam" id="PF07386">
    <property type="entry name" value="DUF1499"/>
    <property type="match status" value="1"/>
</dbReference>
<evidence type="ECO:0000313" key="3">
    <source>
        <dbReference type="Proteomes" id="UP000004263"/>
    </source>
</evidence>
<accession>Q1N4Y3</accession>
<dbReference type="EMBL" id="AAQH01000002">
    <property type="protein sequence ID" value="EAT13295.1"/>
    <property type="molecule type" value="Genomic_DNA"/>
</dbReference>
<proteinExistence type="predicted"/>
<feature type="chain" id="PRO_5004194566" description="DUF1499 domain-containing protein" evidence="1">
    <location>
        <begin position="25"/>
        <end position="144"/>
    </location>
</feature>
<evidence type="ECO:0000256" key="1">
    <source>
        <dbReference type="SAM" id="SignalP"/>
    </source>
</evidence>
<organism evidence="2 3">
    <name type="scientific">Bermanella marisrubri</name>
    <dbReference type="NCBI Taxonomy" id="207949"/>
    <lineage>
        <taxon>Bacteria</taxon>
        <taxon>Pseudomonadati</taxon>
        <taxon>Pseudomonadota</taxon>
        <taxon>Gammaproteobacteria</taxon>
        <taxon>Oceanospirillales</taxon>
        <taxon>Oceanospirillaceae</taxon>
        <taxon>Bermanella</taxon>
    </lineage>
</organism>
<dbReference type="OrthoDB" id="9793534at2"/>
<gene>
    <name evidence="2" type="ORF">RED65_01005</name>
</gene>
<keyword evidence="1" id="KW-0732">Signal</keyword>
<name>Q1N4Y3_9GAMM</name>
<reference evidence="2 3" key="1">
    <citation type="submission" date="2006-03" db="EMBL/GenBank/DDBJ databases">
        <authorList>
            <person name="Pinhassi J."/>
            <person name="Pedros-Alio C."/>
            <person name="Ferriera S."/>
            <person name="Johnson J."/>
            <person name="Kravitz S."/>
            <person name="Halpern A."/>
            <person name="Remington K."/>
            <person name="Beeson K."/>
            <person name="Tran B."/>
            <person name="Rogers Y.-H."/>
            <person name="Friedman R."/>
            <person name="Venter J.C."/>
        </authorList>
    </citation>
    <scope>NUCLEOTIDE SEQUENCE [LARGE SCALE GENOMIC DNA]</scope>
    <source>
        <strain evidence="2 3">RED65</strain>
    </source>
</reference>
<dbReference type="PIRSF" id="PIRSF026426">
    <property type="entry name" value="DUF1499"/>
    <property type="match status" value="1"/>
</dbReference>
<sequence length="144" mass="15851">MIKANTLTLAVATLFLLTAGCAGSKPNNLGLNGGQFAPCPSTPNCVSSFAEPSTDAYIAPLQKTNNTWTRLRELLVNTDNATITQQTPIYIHAEFESDFMGFVDDVEFKQQDDIIHVRSASRLGYSDLGVNRERIEGIRQQLDQ</sequence>
<dbReference type="AlphaFoldDB" id="Q1N4Y3"/>
<protein>
    <recommendedName>
        <fullName evidence="4">DUF1499 domain-containing protein</fullName>
    </recommendedName>
</protein>
<evidence type="ECO:0000313" key="2">
    <source>
        <dbReference type="EMBL" id="EAT13295.1"/>
    </source>
</evidence>
<dbReference type="PANTHER" id="PTHR34801">
    <property type="entry name" value="EXPRESSED PROTEIN"/>
    <property type="match status" value="1"/>
</dbReference>
<dbReference type="InterPro" id="IPR010865">
    <property type="entry name" value="DUF1499"/>
</dbReference>
<dbReference type="Proteomes" id="UP000004263">
    <property type="component" value="Unassembled WGS sequence"/>
</dbReference>
<keyword evidence="3" id="KW-1185">Reference proteome</keyword>
<feature type="signal peptide" evidence="1">
    <location>
        <begin position="1"/>
        <end position="24"/>
    </location>
</feature>
<dbReference type="PROSITE" id="PS51257">
    <property type="entry name" value="PROKAR_LIPOPROTEIN"/>
    <property type="match status" value="1"/>
</dbReference>
<dbReference type="HOGENOM" id="CLU_105603_3_0_6"/>
<dbReference type="PANTHER" id="PTHR34801:SF6">
    <property type="entry name" value="SLL1620 PROTEIN"/>
    <property type="match status" value="1"/>
</dbReference>
<dbReference type="STRING" id="207949.RED65_01005"/>
<comment type="caution">
    <text evidence="2">The sequence shown here is derived from an EMBL/GenBank/DDBJ whole genome shotgun (WGS) entry which is preliminary data.</text>
</comment>
<evidence type="ECO:0008006" key="4">
    <source>
        <dbReference type="Google" id="ProtNLM"/>
    </source>
</evidence>